<comment type="caution">
    <text evidence="2">The sequence shown here is derived from an EMBL/GenBank/DDBJ whole genome shotgun (WGS) entry which is preliminary data.</text>
</comment>
<evidence type="ECO:0000256" key="1">
    <source>
        <dbReference type="SAM" id="MobiDB-lite"/>
    </source>
</evidence>
<accession>A0A9N9NWR2</accession>
<name>A0A9N9NWR2_9GLOM</name>
<gene>
    <name evidence="2" type="ORF">DERYTH_LOCUS18682</name>
</gene>
<dbReference type="Proteomes" id="UP000789405">
    <property type="component" value="Unassembled WGS sequence"/>
</dbReference>
<reference evidence="2" key="1">
    <citation type="submission" date="2021-06" db="EMBL/GenBank/DDBJ databases">
        <authorList>
            <person name="Kallberg Y."/>
            <person name="Tangrot J."/>
            <person name="Rosling A."/>
        </authorList>
    </citation>
    <scope>NUCLEOTIDE SEQUENCE</scope>
    <source>
        <strain evidence="2">MA453B</strain>
    </source>
</reference>
<organism evidence="2 3">
    <name type="scientific">Dentiscutata erythropus</name>
    <dbReference type="NCBI Taxonomy" id="1348616"/>
    <lineage>
        <taxon>Eukaryota</taxon>
        <taxon>Fungi</taxon>
        <taxon>Fungi incertae sedis</taxon>
        <taxon>Mucoromycota</taxon>
        <taxon>Glomeromycotina</taxon>
        <taxon>Glomeromycetes</taxon>
        <taxon>Diversisporales</taxon>
        <taxon>Gigasporaceae</taxon>
        <taxon>Dentiscutata</taxon>
    </lineage>
</organism>
<evidence type="ECO:0000313" key="2">
    <source>
        <dbReference type="EMBL" id="CAG8770993.1"/>
    </source>
</evidence>
<feature type="compositionally biased region" description="Basic and acidic residues" evidence="1">
    <location>
        <begin position="173"/>
        <end position="187"/>
    </location>
</feature>
<protein>
    <submittedName>
        <fullName evidence="2">25116_t:CDS:1</fullName>
    </submittedName>
</protein>
<proteinExistence type="predicted"/>
<feature type="compositionally biased region" description="Acidic residues" evidence="1">
    <location>
        <begin position="188"/>
        <end position="209"/>
    </location>
</feature>
<dbReference type="AlphaFoldDB" id="A0A9N9NWR2"/>
<keyword evidence="3" id="KW-1185">Reference proteome</keyword>
<dbReference type="EMBL" id="CAJVPY010019307">
    <property type="protein sequence ID" value="CAG8770993.1"/>
    <property type="molecule type" value="Genomic_DNA"/>
</dbReference>
<evidence type="ECO:0000313" key="3">
    <source>
        <dbReference type="Proteomes" id="UP000789405"/>
    </source>
</evidence>
<feature type="region of interest" description="Disordered" evidence="1">
    <location>
        <begin position="173"/>
        <end position="213"/>
    </location>
</feature>
<dbReference type="OrthoDB" id="2414482at2759"/>
<feature type="region of interest" description="Disordered" evidence="1">
    <location>
        <begin position="586"/>
        <end position="620"/>
    </location>
</feature>
<sequence>MTTKKSNRWKLRLPYFEKNKLWSLLDFLHWSVVFISDFGKKEEEHRGYKICLEQLAKSPELLKSHSNQSAQKLVSRCLESYESSLRKCLVIVLPNRLKCYVESEYPLVESKIPGSYPWNEKQSLGVENFWKTKSSVVETLQRASTLNSLNIINRMVDLHSDYNNALANATRENIEPALKTEKTRNDETDSNDTITDDNNEEEDLDEPETEMVALSHKRKREVLRSLDNQENYSEFSQSEVNLSYTIQVPKVEMLKGLETKTRLEKYNIFCLFDVEFLYTKQLFKKLSTEQVNAIKSKWTMAEDSINKKDIDERWSACSLKELVDNYNKVIKKNVNENTFCTDFNSLMTDVTKQQFNNYEHQKNYELLWCQNLCTQLTLQLLRRHSALLDSSTSEYQYRDEVVNPLLASIFFDVDNALWLKTGEIESITQKRQRNFLKQENERVKLGAKHDGILYMDVQGTPVEVGFLEVVGNAFTMAISDKNDDLEKLLKAMMLSLWYQHAHQFESFSENMTLQSFSILVFGREFHLLSMHFIDDMYIVDEFDAFIIPDSGMNFSQIGIIIEIIKKFKIRLIRYYRQLVQRPRRVTRYPKPGLPTDSQLKLKRNQNPFTSDKENEPDEEF</sequence>